<dbReference type="AlphaFoldDB" id="A0A915L0P3"/>
<keyword evidence="1" id="KW-0812">Transmembrane</keyword>
<accession>A0A915L0P3</accession>
<protein>
    <submittedName>
        <fullName evidence="3">Uncharacterized protein</fullName>
    </submittedName>
</protein>
<keyword evidence="2" id="KW-1185">Reference proteome</keyword>
<name>A0A915L0P3_ROMCU</name>
<sequence length="73" mass="7688">MATDGTIIINIVEAATMLVGCMVIVSIEVATEAPKQSEMSKQAGGQFGNISVKDGCFQKFIIERLGITGPSLQ</sequence>
<feature type="transmembrane region" description="Helical" evidence="1">
    <location>
        <begin position="6"/>
        <end position="31"/>
    </location>
</feature>
<evidence type="ECO:0000313" key="2">
    <source>
        <dbReference type="Proteomes" id="UP000887565"/>
    </source>
</evidence>
<evidence type="ECO:0000256" key="1">
    <source>
        <dbReference type="SAM" id="Phobius"/>
    </source>
</evidence>
<organism evidence="2 3">
    <name type="scientific">Romanomermis culicivorax</name>
    <name type="common">Nematode worm</name>
    <dbReference type="NCBI Taxonomy" id="13658"/>
    <lineage>
        <taxon>Eukaryota</taxon>
        <taxon>Metazoa</taxon>
        <taxon>Ecdysozoa</taxon>
        <taxon>Nematoda</taxon>
        <taxon>Enoplea</taxon>
        <taxon>Dorylaimia</taxon>
        <taxon>Mermithida</taxon>
        <taxon>Mermithoidea</taxon>
        <taxon>Mermithidae</taxon>
        <taxon>Romanomermis</taxon>
    </lineage>
</organism>
<dbReference type="WBParaSite" id="nRc.2.0.1.t44633-RA">
    <property type="protein sequence ID" value="nRc.2.0.1.t44633-RA"/>
    <property type="gene ID" value="nRc.2.0.1.g44633"/>
</dbReference>
<keyword evidence="1" id="KW-0472">Membrane</keyword>
<dbReference type="Proteomes" id="UP000887565">
    <property type="component" value="Unplaced"/>
</dbReference>
<reference evidence="3" key="1">
    <citation type="submission" date="2022-11" db="UniProtKB">
        <authorList>
            <consortium name="WormBaseParasite"/>
        </authorList>
    </citation>
    <scope>IDENTIFICATION</scope>
</reference>
<keyword evidence="1" id="KW-1133">Transmembrane helix</keyword>
<proteinExistence type="predicted"/>
<evidence type="ECO:0000313" key="3">
    <source>
        <dbReference type="WBParaSite" id="nRc.2.0.1.t44633-RA"/>
    </source>
</evidence>